<dbReference type="Proteomes" id="UP000032254">
    <property type="component" value="Unassembled WGS sequence"/>
</dbReference>
<dbReference type="RefSeq" id="WP_043969072.1">
    <property type="nucleotide sequence ID" value="NZ_JXSX01000003.1"/>
</dbReference>
<comment type="similarity">
    <text evidence="1">Belongs to the UPF0225 family.</text>
</comment>
<dbReference type="SUPFAM" id="SSF54427">
    <property type="entry name" value="NTF2-like"/>
    <property type="match status" value="1"/>
</dbReference>
<dbReference type="SUPFAM" id="SSF103642">
    <property type="entry name" value="Sec-C motif"/>
    <property type="match status" value="1"/>
</dbReference>
<organism evidence="3 4">
    <name type="scientific">Micromonospora haikouensis</name>
    <dbReference type="NCBI Taxonomy" id="686309"/>
    <lineage>
        <taxon>Bacteria</taxon>
        <taxon>Bacillati</taxon>
        <taxon>Actinomycetota</taxon>
        <taxon>Actinomycetes</taxon>
        <taxon>Micromonosporales</taxon>
        <taxon>Micromonosporaceae</taxon>
        <taxon>Micromonospora</taxon>
    </lineage>
</organism>
<feature type="domain" description="YchJ-like middle NTF2-like" evidence="2">
    <location>
        <begin position="37"/>
        <end position="131"/>
    </location>
</feature>
<dbReference type="AlphaFoldDB" id="A0A0D0USY5"/>
<dbReference type="PANTHER" id="PTHR33747:SF1">
    <property type="entry name" value="ADENYLATE CYCLASE-ASSOCIATED CAP C-TERMINAL DOMAIN-CONTAINING PROTEIN"/>
    <property type="match status" value="1"/>
</dbReference>
<evidence type="ECO:0000256" key="1">
    <source>
        <dbReference type="HAMAP-Rule" id="MF_00612"/>
    </source>
</evidence>
<dbReference type="PATRIC" id="fig|47853.6.peg.6516"/>
<evidence type="ECO:0000313" key="4">
    <source>
        <dbReference type="Proteomes" id="UP000032254"/>
    </source>
</evidence>
<name>A0A0D0USY5_9ACTN</name>
<gene>
    <name evidence="3" type="ORF">TK50_31085</name>
</gene>
<dbReference type="OrthoDB" id="21421at2"/>
<dbReference type="InterPro" id="IPR032710">
    <property type="entry name" value="NTF2-like_dom_sf"/>
</dbReference>
<sequence>MAKRHRNPATHPCPCGTGQPYPDCCGKLHRGQADAATAEALMRSRYSAYAIGDTTYLLRSWHTSTRPTHLHPEPGQRWTRLDILHTERGGLLDTTGTVTFQAHYRQAGRPATLTEHSRFTRENGRWVYLDAQPD</sequence>
<dbReference type="InterPro" id="IPR023006">
    <property type="entry name" value="YchJ-like"/>
</dbReference>
<dbReference type="GeneID" id="301308445"/>
<dbReference type="EMBL" id="JXSX01000003">
    <property type="protein sequence ID" value="KIR61892.1"/>
    <property type="molecule type" value="Genomic_DNA"/>
</dbReference>
<evidence type="ECO:0000313" key="3">
    <source>
        <dbReference type="EMBL" id="KIR61892.1"/>
    </source>
</evidence>
<dbReference type="Gene3D" id="3.10.450.50">
    <property type="match status" value="1"/>
</dbReference>
<proteinExistence type="inferred from homology"/>
<reference evidence="3 4" key="1">
    <citation type="submission" date="2015-01" db="EMBL/GenBank/DDBJ databases">
        <title>Sequencing and annotation of Micromonospora carbonacea strain JXNU-1 genome.</title>
        <authorList>
            <person name="Long Z."/>
            <person name="Huang Y."/>
            <person name="Jiang Y."/>
        </authorList>
    </citation>
    <scope>NUCLEOTIDE SEQUENCE [LARGE SCALE GENOMIC DNA]</scope>
    <source>
        <strain evidence="3 4">JXNU-1</strain>
    </source>
</reference>
<accession>A0A0D0USY5</accession>
<comment type="caution">
    <text evidence="3">The sequence shown here is derived from an EMBL/GenBank/DDBJ whole genome shotgun (WGS) entry which is preliminary data.</text>
</comment>
<dbReference type="Pfam" id="PF17775">
    <property type="entry name" value="YchJ_M-like"/>
    <property type="match status" value="1"/>
</dbReference>
<dbReference type="InterPro" id="IPR048469">
    <property type="entry name" value="YchJ-like_M"/>
</dbReference>
<dbReference type="PANTHER" id="PTHR33747">
    <property type="entry name" value="UPF0225 PROTEIN SCO1677"/>
    <property type="match status" value="1"/>
</dbReference>
<keyword evidence="4" id="KW-1185">Reference proteome</keyword>
<evidence type="ECO:0000259" key="2">
    <source>
        <dbReference type="Pfam" id="PF17775"/>
    </source>
</evidence>
<dbReference type="HAMAP" id="MF_00612">
    <property type="entry name" value="UPF0225"/>
    <property type="match status" value="1"/>
</dbReference>
<protein>
    <recommendedName>
        <fullName evidence="1">UPF0225 protein TK50_31085</fullName>
    </recommendedName>
</protein>